<evidence type="ECO:0000256" key="4">
    <source>
        <dbReference type="ARBA" id="ARBA00022729"/>
    </source>
</evidence>
<evidence type="ECO:0000256" key="3">
    <source>
        <dbReference type="ARBA" id="ARBA00022544"/>
    </source>
</evidence>
<evidence type="ECO:0000256" key="6">
    <source>
        <dbReference type="ARBA" id="ARBA00023139"/>
    </source>
</evidence>
<evidence type="ECO:0000256" key="5">
    <source>
        <dbReference type="ARBA" id="ARBA00023136"/>
    </source>
</evidence>
<evidence type="ECO:0000313" key="10">
    <source>
        <dbReference type="EMBL" id="QMV43925.1"/>
    </source>
</evidence>
<comment type="similarity">
    <text evidence="2">Belongs to the GerABKC lipoprotein family.</text>
</comment>
<organism evidence="10 11">
    <name type="scientific">Cohnella cholangitidis</name>
    <dbReference type="NCBI Taxonomy" id="2598458"/>
    <lineage>
        <taxon>Bacteria</taxon>
        <taxon>Bacillati</taxon>
        <taxon>Bacillota</taxon>
        <taxon>Bacilli</taxon>
        <taxon>Bacillales</taxon>
        <taxon>Paenibacillaceae</taxon>
        <taxon>Cohnella</taxon>
    </lineage>
</organism>
<keyword evidence="11" id="KW-1185">Reference proteome</keyword>
<protein>
    <submittedName>
        <fullName evidence="10">Ger(X)C family spore germination protein</fullName>
    </submittedName>
</protein>
<evidence type="ECO:0000256" key="7">
    <source>
        <dbReference type="ARBA" id="ARBA00023288"/>
    </source>
</evidence>
<feature type="domain" description="Spore germination GerAC-like C-terminal" evidence="8">
    <location>
        <begin position="229"/>
        <end position="397"/>
    </location>
</feature>
<evidence type="ECO:0000256" key="2">
    <source>
        <dbReference type="ARBA" id="ARBA00007886"/>
    </source>
</evidence>
<dbReference type="InterPro" id="IPR008844">
    <property type="entry name" value="Spore_GerAC-like"/>
</dbReference>
<evidence type="ECO:0000259" key="8">
    <source>
        <dbReference type="Pfam" id="PF05504"/>
    </source>
</evidence>
<dbReference type="Gene3D" id="6.20.190.10">
    <property type="entry name" value="Nutrient germinant receptor protein C, domain 1"/>
    <property type="match status" value="1"/>
</dbReference>
<dbReference type="Gene3D" id="3.30.300.210">
    <property type="entry name" value="Nutrient germinant receptor protein C, domain 3"/>
    <property type="match status" value="1"/>
</dbReference>
<evidence type="ECO:0000256" key="1">
    <source>
        <dbReference type="ARBA" id="ARBA00004635"/>
    </source>
</evidence>
<dbReference type="Proteomes" id="UP000515679">
    <property type="component" value="Chromosome"/>
</dbReference>
<dbReference type="InterPro" id="IPR057336">
    <property type="entry name" value="GerAC_N"/>
</dbReference>
<gene>
    <name evidence="10" type="ORF">FPL14_24185</name>
</gene>
<dbReference type="Pfam" id="PF05504">
    <property type="entry name" value="Spore_GerAC"/>
    <property type="match status" value="1"/>
</dbReference>
<name>A0A7G5C3Z1_9BACL</name>
<keyword evidence="5" id="KW-0472">Membrane</keyword>
<dbReference type="InterPro" id="IPR046953">
    <property type="entry name" value="Spore_GerAC-like_C"/>
</dbReference>
<dbReference type="GO" id="GO:0009847">
    <property type="term" value="P:spore germination"/>
    <property type="evidence" value="ECO:0007669"/>
    <property type="project" value="InterPro"/>
</dbReference>
<comment type="subcellular location">
    <subcellularLocation>
        <location evidence="1">Membrane</location>
        <topology evidence="1">Lipid-anchor</topology>
    </subcellularLocation>
</comment>
<feature type="domain" description="Spore germination protein N-terminal" evidence="9">
    <location>
        <begin position="44"/>
        <end position="215"/>
    </location>
</feature>
<reference evidence="10 11" key="1">
    <citation type="submission" date="2019-07" db="EMBL/GenBank/DDBJ databases">
        <authorList>
            <person name="Kim J.K."/>
            <person name="Cheong H.-M."/>
            <person name="Choi Y."/>
            <person name="Hwang K.J."/>
            <person name="Lee S."/>
            <person name="Choi C."/>
        </authorList>
    </citation>
    <scope>NUCLEOTIDE SEQUENCE [LARGE SCALE GENOMIC DNA]</scope>
    <source>
        <strain evidence="10 11">KS 22</strain>
    </source>
</reference>
<proteinExistence type="inferred from homology"/>
<dbReference type="GO" id="GO:0016020">
    <property type="term" value="C:membrane"/>
    <property type="evidence" value="ECO:0007669"/>
    <property type="project" value="UniProtKB-SubCell"/>
</dbReference>
<dbReference type="Pfam" id="PF25198">
    <property type="entry name" value="Spore_GerAC_N"/>
    <property type="match status" value="1"/>
</dbReference>
<dbReference type="InterPro" id="IPR038501">
    <property type="entry name" value="Spore_GerAC_C_sf"/>
</dbReference>
<dbReference type="AlphaFoldDB" id="A0A7G5C3Z1"/>
<keyword evidence="4" id="KW-0732">Signal</keyword>
<sequence length="411" mass="45277">MALDVQAAPACAAGFGGAKSMKPSRKALIAALFAACLGLSGCWDRQEMDELALVMASGVDLAEDGQIEVTLQIAVPTGIPGTLQSGGKKKPVDVISAKGANAFEIISILQQRLSRRLFFGHRAVFVIGEAFARQSVDQTLDALIRLPDSRHNCYILTTQGTTAKEILNTPYSMESIPAIGMKNIQSGDFSLDVKIDEFIADLAIEGKMPVTGAISLVPSGNETAFQIDKVAVYRNTMLVGYLSGTDLKAFKMIKDGSKNITITQKVEAKRLKTKGTATVEILKGKARLRASMRNGTPHYEVFYYATARMTNNDSTLDFSRPRKLLQLESELSDMIRSAIERMLRKLQREFKSDALGFGTTFHRQYPQQWKHLKRQWNEIYPGVQVDVKARITIERMGRTEAPGPIESAETH</sequence>
<dbReference type="NCBIfam" id="TIGR02887">
    <property type="entry name" value="spore_ger_x_C"/>
    <property type="match status" value="1"/>
</dbReference>
<evidence type="ECO:0000259" key="9">
    <source>
        <dbReference type="Pfam" id="PF25198"/>
    </source>
</evidence>
<accession>A0A7G5C3Z1</accession>
<keyword evidence="6" id="KW-0564">Palmitate</keyword>
<keyword evidence="7" id="KW-0449">Lipoprotein</keyword>
<dbReference type="PANTHER" id="PTHR35789">
    <property type="entry name" value="SPORE GERMINATION PROTEIN B3"/>
    <property type="match status" value="1"/>
</dbReference>
<keyword evidence="3" id="KW-0309">Germination</keyword>
<evidence type="ECO:0000313" key="11">
    <source>
        <dbReference type="Proteomes" id="UP000515679"/>
    </source>
</evidence>
<dbReference type="KEGG" id="cchl:FPL14_24185"/>
<dbReference type="EMBL" id="CP041969">
    <property type="protein sequence ID" value="QMV43925.1"/>
    <property type="molecule type" value="Genomic_DNA"/>
</dbReference>
<dbReference type="PANTHER" id="PTHR35789:SF1">
    <property type="entry name" value="SPORE GERMINATION PROTEIN B3"/>
    <property type="match status" value="1"/>
</dbReference>